<evidence type="ECO:0000256" key="8">
    <source>
        <dbReference type="SAM" id="SignalP"/>
    </source>
</evidence>
<evidence type="ECO:0000313" key="10">
    <source>
        <dbReference type="EMBL" id="KAK2557859.1"/>
    </source>
</evidence>
<feature type="transmembrane region" description="Helical" evidence="7">
    <location>
        <begin position="526"/>
        <end position="550"/>
    </location>
</feature>
<feature type="transmembrane region" description="Helical" evidence="7">
    <location>
        <begin position="596"/>
        <end position="614"/>
    </location>
</feature>
<gene>
    <name evidence="10" type="ORF">P5673_019835</name>
</gene>
<evidence type="ECO:0000256" key="7">
    <source>
        <dbReference type="SAM" id="Phobius"/>
    </source>
</evidence>
<dbReference type="CDD" id="cd13953">
    <property type="entry name" value="7tm_classC_mGluR-like"/>
    <property type="match status" value="1"/>
</dbReference>
<keyword evidence="11" id="KW-1185">Reference proteome</keyword>
<dbReference type="PANTHER" id="PTHR24060">
    <property type="entry name" value="METABOTROPIC GLUTAMATE RECEPTOR"/>
    <property type="match status" value="1"/>
</dbReference>
<dbReference type="EMBL" id="JARQWQ010000047">
    <property type="protein sequence ID" value="KAK2557859.1"/>
    <property type="molecule type" value="Genomic_DNA"/>
</dbReference>
<feature type="transmembrane region" description="Helical" evidence="7">
    <location>
        <begin position="715"/>
        <end position="739"/>
    </location>
</feature>
<dbReference type="Pfam" id="PF01094">
    <property type="entry name" value="ANF_receptor"/>
    <property type="match status" value="1"/>
</dbReference>
<name>A0AAD9QAY1_ACRCE</name>
<keyword evidence="3 7" id="KW-1133">Transmembrane helix</keyword>
<evidence type="ECO:0000259" key="9">
    <source>
        <dbReference type="PROSITE" id="PS50259"/>
    </source>
</evidence>
<dbReference type="SUPFAM" id="SSF53822">
    <property type="entry name" value="Periplasmic binding protein-like I"/>
    <property type="match status" value="1"/>
</dbReference>
<keyword evidence="8" id="KW-0732">Signal</keyword>
<evidence type="ECO:0000313" key="11">
    <source>
        <dbReference type="Proteomes" id="UP001249851"/>
    </source>
</evidence>
<reference evidence="10" key="1">
    <citation type="journal article" date="2023" name="G3 (Bethesda)">
        <title>Whole genome assembly and annotation of the endangered Caribbean coral Acropora cervicornis.</title>
        <authorList>
            <person name="Selwyn J.D."/>
            <person name="Vollmer S.V."/>
        </authorList>
    </citation>
    <scope>NUCLEOTIDE SEQUENCE</scope>
    <source>
        <strain evidence="10">K2</strain>
    </source>
</reference>
<evidence type="ECO:0000256" key="5">
    <source>
        <dbReference type="ARBA" id="ARBA00023170"/>
    </source>
</evidence>
<dbReference type="PROSITE" id="PS50259">
    <property type="entry name" value="G_PROTEIN_RECEP_F3_4"/>
    <property type="match status" value="1"/>
</dbReference>
<keyword evidence="2 7" id="KW-0812">Transmembrane</keyword>
<dbReference type="PRINTS" id="PR00248">
    <property type="entry name" value="GPCRMGR"/>
</dbReference>
<dbReference type="InterPro" id="IPR017978">
    <property type="entry name" value="GPCR_3_C"/>
</dbReference>
<reference evidence="10" key="2">
    <citation type="journal article" date="2023" name="Science">
        <title>Genomic signatures of disease resistance in endangered staghorn corals.</title>
        <authorList>
            <person name="Vollmer S.V."/>
            <person name="Selwyn J.D."/>
            <person name="Despard B.A."/>
            <person name="Roesel C.L."/>
        </authorList>
    </citation>
    <scope>NUCLEOTIDE SEQUENCE</scope>
    <source>
        <strain evidence="10">K2</strain>
    </source>
</reference>
<keyword evidence="6" id="KW-0325">Glycoprotein</keyword>
<protein>
    <submittedName>
        <fullName evidence="10">Extracellular calcium-sensing receptor</fullName>
    </submittedName>
</protein>
<evidence type="ECO:0000256" key="2">
    <source>
        <dbReference type="ARBA" id="ARBA00022692"/>
    </source>
</evidence>
<dbReference type="Proteomes" id="UP001249851">
    <property type="component" value="Unassembled WGS sequence"/>
</dbReference>
<evidence type="ECO:0000256" key="4">
    <source>
        <dbReference type="ARBA" id="ARBA00023136"/>
    </source>
</evidence>
<sequence>MRLFVRLCFLVSMLRVETDVVHRVRWRRFKEGKFIIGALFPVTRGTHCDILREEGLFLVEAFVYKVTELNRGALPSDELMGYDIRDTCSDPNIAVQEVLDILRRTNNVPRLNCSLRKAAINCGVVAFVGPELNSSVVSTSRILSALGIPQISYGAFSSHLNNKSIYNTFFHNGPSDKQLGSSLVSLVVHFEWLCINIISSKDKFSRGVASTLKKDLENRGVWIPVNRIIAKSEDISSVIFEVRARGSTAVNVVVGDRDLLVELLSEAKKHGLKKRFWVGFHAWDRNLPFLEPYIKVIHGMFWLLPPEDDLGKFQAQATVKSRNISKAYCAWVGKGSHWPSFCNVGHVWRESLSLPMAKAGSVMNSVVAIADGMELIFPCSFNKSKNLNCTIRLSLNLTRERLATHLAHLELNVQYDIVNMRFTEERALITQNVGKWTKEQKLVFRDINIFCSGNGPRVPYSGCRDKCPSNTTIKYYGTYCWSCEKCLHGQYNDESNSSCKRKHQTSNDNQSIYMNNPLTIITPGGAFAYTLNFACVLGAILTSIVIAVIVRYQDTPVVKAKNLSFSIFSLVVLLAWFLTPLLYIGKPSNFLCKMRTVSLAMTYTAISSVLLTKTNRLVKIFAAVKIQKHPFLSNWWYGFLTGSLIFVQFMLVASYLYFSGPQVVYNCNVIDSLVVTCKGSWRFDIALLAYNFTLSMQCSWSAYRARHLPRAYKEFKWICLAIIINFLSWLAILVTRYLSATSEKYNLVCIVMLLLFSAYSTLSLLFLPQIWMVLFRSEINTKEAVMKSTRRYSEEQAAAIDFSPIQSDPRLRLCGACSLL</sequence>
<feature type="chain" id="PRO_5042266882" evidence="8">
    <location>
        <begin position="19"/>
        <end position="820"/>
    </location>
</feature>
<proteinExistence type="predicted"/>
<feature type="signal peptide" evidence="8">
    <location>
        <begin position="1"/>
        <end position="18"/>
    </location>
</feature>
<keyword evidence="4 7" id="KW-0472">Membrane</keyword>
<feature type="domain" description="G-protein coupled receptors family 3 profile" evidence="9">
    <location>
        <begin position="527"/>
        <end position="789"/>
    </location>
</feature>
<feature type="transmembrane region" description="Helical" evidence="7">
    <location>
        <begin position="635"/>
        <end position="658"/>
    </location>
</feature>
<dbReference type="Pfam" id="PF00003">
    <property type="entry name" value="7tm_3"/>
    <property type="match status" value="1"/>
</dbReference>
<dbReference type="GO" id="GO:0004930">
    <property type="term" value="F:G protein-coupled receptor activity"/>
    <property type="evidence" value="ECO:0007669"/>
    <property type="project" value="InterPro"/>
</dbReference>
<dbReference type="InterPro" id="IPR050726">
    <property type="entry name" value="mGluR"/>
</dbReference>
<feature type="transmembrane region" description="Helical" evidence="7">
    <location>
        <begin position="562"/>
        <end position="584"/>
    </location>
</feature>
<dbReference type="GO" id="GO:0016020">
    <property type="term" value="C:membrane"/>
    <property type="evidence" value="ECO:0007669"/>
    <property type="project" value="UniProtKB-SubCell"/>
</dbReference>
<evidence type="ECO:0000256" key="1">
    <source>
        <dbReference type="ARBA" id="ARBA00004141"/>
    </source>
</evidence>
<keyword evidence="5 10" id="KW-0675">Receptor</keyword>
<dbReference type="InterPro" id="IPR001828">
    <property type="entry name" value="ANF_lig-bd_rcpt"/>
</dbReference>
<comment type="subcellular location">
    <subcellularLocation>
        <location evidence="1">Membrane</location>
        <topology evidence="1">Multi-pass membrane protein</topology>
    </subcellularLocation>
</comment>
<dbReference type="Gene3D" id="3.40.50.2300">
    <property type="match status" value="2"/>
</dbReference>
<dbReference type="InterPro" id="IPR000337">
    <property type="entry name" value="GPCR_3"/>
</dbReference>
<accession>A0AAD9QAY1</accession>
<evidence type="ECO:0000256" key="3">
    <source>
        <dbReference type="ARBA" id="ARBA00022989"/>
    </source>
</evidence>
<feature type="transmembrane region" description="Helical" evidence="7">
    <location>
        <begin position="745"/>
        <end position="767"/>
    </location>
</feature>
<organism evidence="10 11">
    <name type="scientific">Acropora cervicornis</name>
    <name type="common">Staghorn coral</name>
    <dbReference type="NCBI Taxonomy" id="6130"/>
    <lineage>
        <taxon>Eukaryota</taxon>
        <taxon>Metazoa</taxon>
        <taxon>Cnidaria</taxon>
        <taxon>Anthozoa</taxon>
        <taxon>Hexacorallia</taxon>
        <taxon>Scleractinia</taxon>
        <taxon>Astrocoeniina</taxon>
        <taxon>Acroporidae</taxon>
        <taxon>Acropora</taxon>
    </lineage>
</organism>
<dbReference type="InterPro" id="IPR028082">
    <property type="entry name" value="Peripla_BP_I"/>
</dbReference>
<dbReference type="AlphaFoldDB" id="A0AAD9QAY1"/>
<evidence type="ECO:0000256" key="6">
    <source>
        <dbReference type="ARBA" id="ARBA00023180"/>
    </source>
</evidence>
<comment type="caution">
    <text evidence="10">The sequence shown here is derived from an EMBL/GenBank/DDBJ whole genome shotgun (WGS) entry which is preliminary data.</text>
</comment>